<dbReference type="Proteomes" id="UP000798662">
    <property type="component" value="Chromosome 1"/>
</dbReference>
<name>A0ACC3BPR8_PYRYE</name>
<reference evidence="1" key="1">
    <citation type="submission" date="2019-11" db="EMBL/GenBank/DDBJ databases">
        <title>Nori genome reveals adaptations in red seaweeds to the harsh intertidal environment.</title>
        <authorList>
            <person name="Wang D."/>
            <person name="Mao Y."/>
        </authorList>
    </citation>
    <scope>NUCLEOTIDE SEQUENCE</scope>
    <source>
        <tissue evidence="1">Gametophyte</tissue>
    </source>
</reference>
<accession>A0ACC3BPR8</accession>
<evidence type="ECO:0000313" key="2">
    <source>
        <dbReference type="Proteomes" id="UP000798662"/>
    </source>
</evidence>
<keyword evidence="2" id="KW-1185">Reference proteome</keyword>
<sequence>MLLLTIGMGVVASRRGILTPPVLSALSRVVRILTPPVVASFAAVVVGAIPALRGLLIAPGGGAPLGLALAAARSLVTLASLSALKAAGVVLPPMVQLVILVEAAMPPAQNSVLMLHKEGQPATAAAVARVLLLVYVAAIVPVAVGLSIFLVVSGV</sequence>
<evidence type="ECO:0000313" key="1">
    <source>
        <dbReference type="EMBL" id="KAK1859822.1"/>
    </source>
</evidence>
<protein>
    <submittedName>
        <fullName evidence="1">Uncharacterized protein</fullName>
    </submittedName>
</protein>
<comment type="caution">
    <text evidence="1">The sequence shown here is derived from an EMBL/GenBank/DDBJ whole genome shotgun (WGS) entry which is preliminary data.</text>
</comment>
<proteinExistence type="predicted"/>
<gene>
    <name evidence="1" type="ORF">I4F81_002416</name>
</gene>
<organism evidence="1 2">
    <name type="scientific">Pyropia yezoensis</name>
    <name type="common">Susabi-nori</name>
    <name type="synonym">Porphyra yezoensis</name>
    <dbReference type="NCBI Taxonomy" id="2788"/>
    <lineage>
        <taxon>Eukaryota</taxon>
        <taxon>Rhodophyta</taxon>
        <taxon>Bangiophyceae</taxon>
        <taxon>Bangiales</taxon>
        <taxon>Bangiaceae</taxon>
        <taxon>Pyropia</taxon>
    </lineage>
</organism>
<dbReference type="EMBL" id="CM020618">
    <property type="protein sequence ID" value="KAK1859822.1"/>
    <property type="molecule type" value="Genomic_DNA"/>
</dbReference>